<dbReference type="SUPFAM" id="SSF46458">
    <property type="entry name" value="Globin-like"/>
    <property type="match status" value="1"/>
</dbReference>
<dbReference type="GO" id="GO:0016020">
    <property type="term" value="C:membrane"/>
    <property type="evidence" value="ECO:0007669"/>
    <property type="project" value="InterPro"/>
</dbReference>
<dbReference type="GO" id="GO:0004888">
    <property type="term" value="F:transmembrane signaling receptor activity"/>
    <property type="evidence" value="ECO:0007669"/>
    <property type="project" value="InterPro"/>
</dbReference>
<comment type="similarity">
    <text evidence="2">Belongs to the methyl-accepting chemotaxis (MCP) protein family.</text>
</comment>
<dbReference type="GO" id="GO:0007165">
    <property type="term" value="P:signal transduction"/>
    <property type="evidence" value="ECO:0007669"/>
    <property type="project" value="UniProtKB-KW"/>
</dbReference>
<organism evidence="5 6">
    <name type="scientific">Psychrobacillus insolitus</name>
    <dbReference type="NCBI Taxonomy" id="1461"/>
    <lineage>
        <taxon>Bacteria</taxon>
        <taxon>Bacillati</taxon>
        <taxon>Bacillota</taxon>
        <taxon>Bacilli</taxon>
        <taxon>Bacillales</taxon>
        <taxon>Bacillaceae</taxon>
        <taxon>Psychrobacillus</taxon>
    </lineage>
</organism>
<evidence type="ECO:0000256" key="1">
    <source>
        <dbReference type="ARBA" id="ARBA00023224"/>
    </source>
</evidence>
<dbReference type="Pfam" id="PF00015">
    <property type="entry name" value="MCPsignal"/>
    <property type="match status" value="1"/>
</dbReference>
<dbReference type="PRINTS" id="PR00260">
    <property type="entry name" value="CHEMTRNSDUCR"/>
</dbReference>
<dbReference type="SUPFAM" id="SSF58104">
    <property type="entry name" value="Methyl-accepting chemotaxis protein (MCP) signaling domain"/>
    <property type="match status" value="1"/>
</dbReference>
<comment type="caution">
    <text evidence="5">The sequence shown here is derived from an EMBL/GenBank/DDBJ whole genome shotgun (WGS) entry which is preliminary data.</text>
</comment>
<dbReference type="SMART" id="SM00283">
    <property type="entry name" value="MA"/>
    <property type="match status" value="1"/>
</dbReference>
<dbReference type="GO" id="GO:0006935">
    <property type="term" value="P:chemotaxis"/>
    <property type="evidence" value="ECO:0007669"/>
    <property type="project" value="InterPro"/>
</dbReference>
<dbReference type="Gene3D" id="1.10.490.10">
    <property type="entry name" value="Globins"/>
    <property type="match status" value="1"/>
</dbReference>
<dbReference type="PANTHER" id="PTHR32089">
    <property type="entry name" value="METHYL-ACCEPTING CHEMOTAXIS PROTEIN MCPB"/>
    <property type="match status" value="1"/>
</dbReference>
<keyword evidence="1 3" id="KW-0807">Transducer</keyword>
<dbReference type="InterPro" id="IPR004090">
    <property type="entry name" value="Chemotax_Me-accpt_rcpt"/>
</dbReference>
<dbReference type="Pfam" id="PF11563">
    <property type="entry name" value="Protoglobin"/>
    <property type="match status" value="1"/>
</dbReference>
<gene>
    <name evidence="5" type="ORF">C7437_107123</name>
</gene>
<dbReference type="CDD" id="cd01068">
    <property type="entry name" value="globin_sensor"/>
    <property type="match status" value="1"/>
</dbReference>
<evidence type="ECO:0000256" key="3">
    <source>
        <dbReference type="PROSITE-ProRule" id="PRU00284"/>
    </source>
</evidence>
<dbReference type="Gene3D" id="1.10.287.950">
    <property type="entry name" value="Methyl-accepting chemotaxis protein"/>
    <property type="match status" value="1"/>
</dbReference>
<evidence type="ECO:0000313" key="5">
    <source>
        <dbReference type="EMBL" id="PZX03162.1"/>
    </source>
</evidence>
<evidence type="ECO:0000259" key="4">
    <source>
        <dbReference type="PROSITE" id="PS50111"/>
    </source>
</evidence>
<dbReference type="InterPro" id="IPR039379">
    <property type="entry name" value="Protoglobin_sensor_dom"/>
</dbReference>
<dbReference type="OrthoDB" id="266313at2"/>
<dbReference type="GO" id="GO:0019825">
    <property type="term" value="F:oxygen binding"/>
    <property type="evidence" value="ECO:0007669"/>
    <property type="project" value="InterPro"/>
</dbReference>
<reference evidence="5 6" key="1">
    <citation type="submission" date="2018-06" db="EMBL/GenBank/DDBJ databases">
        <title>Genomic Encyclopedia of Type Strains, Phase IV (KMG-IV): sequencing the most valuable type-strain genomes for metagenomic binning, comparative biology and taxonomic classification.</title>
        <authorList>
            <person name="Goeker M."/>
        </authorList>
    </citation>
    <scope>NUCLEOTIDE SEQUENCE [LARGE SCALE GENOMIC DNA]</scope>
    <source>
        <strain evidence="5 6">DSM 5</strain>
    </source>
</reference>
<proteinExistence type="inferred from homology"/>
<evidence type="ECO:0000256" key="2">
    <source>
        <dbReference type="ARBA" id="ARBA00029447"/>
    </source>
</evidence>
<evidence type="ECO:0000313" key="6">
    <source>
        <dbReference type="Proteomes" id="UP000248646"/>
    </source>
</evidence>
<name>A0A2W7MD59_9BACI</name>
<dbReference type="InterPro" id="IPR012292">
    <property type="entry name" value="Globin/Proto"/>
</dbReference>
<dbReference type="RefSeq" id="WP_111440346.1">
    <property type="nucleotide sequence ID" value="NZ_QKZI01000007.1"/>
</dbReference>
<protein>
    <submittedName>
        <fullName evidence="5">Heme-based aerotactic transducer</fullName>
    </submittedName>
</protein>
<dbReference type="EMBL" id="QKZI01000007">
    <property type="protein sequence ID" value="PZX03162.1"/>
    <property type="molecule type" value="Genomic_DNA"/>
</dbReference>
<feature type="domain" description="Methyl-accepting transducer" evidence="4">
    <location>
        <begin position="198"/>
        <end position="432"/>
    </location>
</feature>
<keyword evidence="6" id="KW-1185">Reference proteome</keyword>
<sequence>MAFFFNKKNAINTIDFTQPIPVTLDVTNHSEVQKQIALIHLAKNDLAILHHLQPHIEKILNSTVDSFYKSLEAEPSLMKIIANNSSVERLKKTLYYHINEMFGGVIDSNYLSQRKKIAQVHVKIGLEPKWYMGAFETLQYEFSRCIIELPLSTNDRRNAIAAMNKILNLEQQLVLEAYELENTKIREEVRALQQTIKHNIYNTAQELAAVSEQTSASVEQLASQAKSIEEYTMQSLSFVTDTEEKSIDGQLLLTKQTNQMQLINESIGTLENKMEQLQVSSNRIREIVDLVTAIANQTNLLALNAAIEAARAGEHGAGFAVVASEVRKLSEETKKAINSVTSLIQDTDDGILDMTKSVSNMNFLINDSTETYNHVSTSFNEIVAAMSGIKLQSQRSNEEITTISQILSELNQAVEMIANSSDGLIDTINDLEA</sequence>
<dbReference type="PANTHER" id="PTHR32089:SF118">
    <property type="entry name" value="HEME-BASED AEROTACTIC TRANSDUCER HEMAT"/>
    <property type="match status" value="1"/>
</dbReference>
<dbReference type="PROSITE" id="PS50111">
    <property type="entry name" value="CHEMOTAXIS_TRANSDUC_2"/>
    <property type="match status" value="1"/>
</dbReference>
<dbReference type="AlphaFoldDB" id="A0A2W7MD59"/>
<dbReference type="GO" id="GO:0020037">
    <property type="term" value="F:heme binding"/>
    <property type="evidence" value="ECO:0007669"/>
    <property type="project" value="InterPro"/>
</dbReference>
<dbReference type="InterPro" id="IPR009050">
    <property type="entry name" value="Globin-like_sf"/>
</dbReference>
<accession>A0A2W7MD59</accession>
<dbReference type="InterPro" id="IPR044398">
    <property type="entry name" value="Globin-sensor_dom"/>
</dbReference>
<dbReference type="Proteomes" id="UP000248646">
    <property type="component" value="Unassembled WGS sequence"/>
</dbReference>
<dbReference type="InterPro" id="IPR004089">
    <property type="entry name" value="MCPsignal_dom"/>
</dbReference>